<dbReference type="GO" id="GO:0051536">
    <property type="term" value="F:iron-sulfur cluster binding"/>
    <property type="evidence" value="ECO:0007669"/>
    <property type="project" value="UniProtKB-KW"/>
</dbReference>
<evidence type="ECO:0000313" key="6">
    <source>
        <dbReference type="EMBL" id="KYG62670.1"/>
    </source>
</evidence>
<sequence length="148" mass="16777">MNIYKYDIVFQEVPDQISLAFYVCGCPLKCPGCHSPELWTEKTGSPLTMDLLHQLLADYKNKITCVLFLGGEWHAKDLISLLTHCQQQGLLTALYTGLDDIPSSIKDHLDFLKIGPWRAELGGLNSPTTNQKFIDLKTQQTLNHLFQR</sequence>
<evidence type="ECO:0000313" key="7">
    <source>
        <dbReference type="Proteomes" id="UP000075799"/>
    </source>
</evidence>
<evidence type="ECO:0000256" key="2">
    <source>
        <dbReference type="ARBA" id="ARBA00022691"/>
    </source>
</evidence>
<dbReference type="Pfam" id="PF13353">
    <property type="entry name" value="Fer4_12"/>
    <property type="match status" value="1"/>
</dbReference>
<dbReference type="InterPro" id="IPR058240">
    <property type="entry name" value="rSAM_sf"/>
</dbReference>
<comment type="cofactor">
    <cofactor evidence="1">
        <name>[4Fe-4S] cluster</name>
        <dbReference type="ChEBI" id="CHEBI:49883"/>
    </cofactor>
</comment>
<keyword evidence="4" id="KW-0408">Iron</keyword>
<evidence type="ECO:0000256" key="3">
    <source>
        <dbReference type="ARBA" id="ARBA00022723"/>
    </source>
</evidence>
<keyword evidence="2" id="KW-0949">S-adenosyl-L-methionine</keyword>
<comment type="caution">
    <text evidence="6">The sequence shown here is derived from an EMBL/GenBank/DDBJ whole genome shotgun (WGS) entry which is preliminary data.</text>
</comment>
<accession>A0A162FX25</accession>
<organism evidence="6 7">
    <name type="scientific">Bdellovibrio bacteriovorus</name>
    <dbReference type="NCBI Taxonomy" id="959"/>
    <lineage>
        <taxon>Bacteria</taxon>
        <taxon>Pseudomonadati</taxon>
        <taxon>Bdellovibrionota</taxon>
        <taxon>Bdellovibrionia</taxon>
        <taxon>Bdellovibrionales</taxon>
        <taxon>Pseudobdellovibrionaceae</taxon>
        <taxon>Bdellovibrio</taxon>
    </lineage>
</organism>
<dbReference type="NCBIfam" id="TIGR02826">
    <property type="entry name" value="RNR_activ_nrdG3"/>
    <property type="match status" value="1"/>
</dbReference>
<evidence type="ECO:0000256" key="5">
    <source>
        <dbReference type="ARBA" id="ARBA00023014"/>
    </source>
</evidence>
<dbReference type="Proteomes" id="UP000075799">
    <property type="component" value="Unassembled WGS sequence"/>
</dbReference>
<dbReference type="OrthoDB" id="9782387at2"/>
<dbReference type="SFLD" id="SFLDS00029">
    <property type="entry name" value="Radical_SAM"/>
    <property type="match status" value="1"/>
</dbReference>
<reference evidence="6 7" key="1">
    <citation type="submission" date="2016-03" db="EMBL/GenBank/DDBJ databases">
        <authorList>
            <person name="Ploux O."/>
        </authorList>
    </citation>
    <scope>NUCLEOTIDE SEQUENCE [LARGE SCALE GENOMIC DNA]</scope>
    <source>
        <strain evidence="6 7">EC13</strain>
    </source>
</reference>
<keyword evidence="5" id="KW-0411">Iron-sulfur</keyword>
<keyword evidence="3" id="KW-0479">Metal-binding</keyword>
<gene>
    <name evidence="6" type="ORF">AZI87_15370</name>
</gene>
<dbReference type="InterPro" id="IPR014191">
    <property type="entry name" value="Anaer_RNR_activator"/>
</dbReference>
<dbReference type="RefSeq" id="WP_063208912.1">
    <property type="nucleotide sequence ID" value="NZ_LUKD01000008.1"/>
</dbReference>
<dbReference type="Gene3D" id="3.20.20.70">
    <property type="entry name" value="Aldolase class I"/>
    <property type="match status" value="1"/>
</dbReference>
<dbReference type="InterPro" id="IPR013785">
    <property type="entry name" value="Aldolase_TIM"/>
</dbReference>
<dbReference type="EMBL" id="LUKD01000008">
    <property type="protein sequence ID" value="KYG62670.1"/>
    <property type="molecule type" value="Genomic_DNA"/>
</dbReference>
<protein>
    <submittedName>
        <fullName evidence="6">Anaerobic ribonucleoside-triphosphate reductase activating protein</fullName>
    </submittedName>
</protein>
<dbReference type="InterPro" id="IPR007197">
    <property type="entry name" value="rSAM"/>
</dbReference>
<proteinExistence type="predicted"/>
<evidence type="ECO:0000256" key="1">
    <source>
        <dbReference type="ARBA" id="ARBA00001966"/>
    </source>
</evidence>
<name>A0A162FX25_BDEBC</name>
<dbReference type="AlphaFoldDB" id="A0A162FX25"/>
<dbReference type="GO" id="GO:0003824">
    <property type="term" value="F:catalytic activity"/>
    <property type="evidence" value="ECO:0007669"/>
    <property type="project" value="InterPro"/>
</dbReference>
<dbReference type="SUPFAM" id="SSF102114">
    <property type="entry name" value="Radical SAM enzymes"/>
    <property type="match status" value="1"/>
</dbReference>
<dbReference type="GO" id="GO:0046872">
    <property type="term" value="F:metal ion binding"/>
    <property type="evidence" value="ECO:0007669"/>
    <property type="project" value="UniProtKB-KW"/>
</dbReference>
<evidence type="ECO:0000256" key="4">
    <source>
        <dbReference type="ARBA" id="ARBA00023004"/>
    </source>
</evidence>